<dbReference type="EMBL" id="UPXZ01000004">
    <property type="protein sequence ID" value="VBB43391.1"/>
    <property type="molecule type" value="Genomic_DNA"/>
</dbReference>
<organism evidence="1">
    <name type="scientific">uncultured Paludibacter sp</name>
    <dbReference type="NCBI Taxonomy" id="497635"/>
    <lineage>
        <taxon>Bacteria</taxon>
        <taxon>Pseudomonadati</taxon>
        <taxon>Bacteroidota</taxon>
        <taxon>Bacteroidia</taxon>
        <taxon>Bacteroidales</taxon>
        <taxon>Paludibacteraceae</taxon>
        <taxon>Paludibacter</taxon>
        <taxon>environmental samples</taxon>
    </lineage>
</organism>
<dbReference type="AlphaFoldDB" id="A0A653A5S6"/>
<reference evidence="1" key="1">
    <citation type="submission" date="2018-07" db="EMBL/GenBank/DDBJ databases">
        <authorList>
            <consortium name="Genoscope - CEA"/>
            <person name="William W."/>
        </authorList>
    </citation>
    <scope>NUCLEOTIDE SEQUENCE</scope>
    <source>
        <strain evidence="1">IK1</strain>
    </source>
</reference>
<evidence type="ECO:0000313" key="1">
    <source>
        <dbReference type="EMBL" id="VBB43391.1"/>
    </source>
</evidence>
<accession>A0A653A5S6</accession>
<gene>
    <name evidence="1" type="ORF">TRIP_D120058</name>
</gene>
<proteinExistence type="predicted"/>
<protein>
    <submittedName>
        <fullName evidence="1">Uncharacterized protein</fullName>
    </submittedName>
</protein>
<name>A0A653A5S6_9BACT</name>
<sequence>MKNVTLQNVHAPGFVNSGTFKLNYLRNKVSNNKHRKLAKSIMRK</sequence>